<dbReference type="InterPro" id="IPR010982">
    <property type="entry name" value="Lambda_DNA-bd_dom_sf"/>
</dbReference>
<name>A0ABP8PPE0_9NOCA</name>
<comment type="caution">
    <text evidence="3">The sequence shown here is derived from an EMBL/GenBank/DDBJ whole genome shotgun (WGS) entry which is preliminary data.</text>
</comment>
<dbReference type="Proteomes" id="UP001501183">
    <property type="component" value="Unassembled WGS sequence"/>
</dbReference>
<gene>
    <name evidence="3" type="ORF">GCM10023094_55020</name>
</gene>
<dbReference type="EMBL" id="BAABFB010000078">
    <property type="protein sequence ID" value="GAA4490967.1"/>
    <property type="molecule type" value="Genomic_DNA"/>
</dbReference>
<evidence type="ECO:0000256" key="1">
    <source>
        <dbReference type="ARBA" id="ARBA00023125"/>
    </source>
</evidence>
<dbReference type="Gene3D" id="1.10.260.40">
    <property type="entry name" value="lambda repressor-like DNA-binding domains"/>
    <property type="match status" value="2"/>
</dbReference>
<protein>
    <recommendedName>
        <fullName evidence="2">HTH cro/C1-type domain-containing protein</fullName>
    </recommendedName>
</protein>
<evidence type="ECO:0000313" key="3">
    <source>
        <dbReference type="EMBL" id="GAA4490967.1"/>
    </source>
</evidence>
<reference evidence="4" key="1">
    <citation type="journal article" date="2019" name="Int. J. Syst. Evol. Microbiol.">
        <title>The Global Catalogue of Microorganisms (GCM) 10K type strain sequencing project: providing services to taxonomists for standard genome sequencing and annotation.</title>
        <authorList>
            <consortium name="The Broad Institute Genomics Platform"/>
            <consortium name="The Broad Institute Genome Sequencing Center for Infectious Disease"/>
            <person name="Wu L."/>
            <person name="Ma J."/>
        </authorList>
    </citation>
    <scope>NUCLEOTIDE SEQUENCE [LARGE SCALE GENOMIC DNA]</scope>
    <source>
        <strain evidence="4">JCM 32206</strain>
    </source>
</reference>
<evidence type="ECO:0000313" key="4">
    <source>
        <dbReference type="Proteomes" id="UP001501183"/>
    </source>
</evidence>
<feature type="domain" description="HTH cro/C1-type" evidence="2">
    <location>
        <begin position="94"/>
        <end position="145"/>
    </location>
</feature>
<dbReference type="Pfam" id="PF01381">
    <property type="entry name" value="HTH_3"/>
    <property type="match status" value="2"/>
</dbReference>
<keyword evidence="1" id="KW-0238">DNA-binding</keyword>
<accession>A0ABP8PPE0</accession>
<dbReference type="CDD" id="cd00093">
    <property type="entry name" value="HTH_XRE"/>
    <property type="match status" value="2"/>
</dbReference>
<keyword evidence="4" id="KW-1185">Reference proteome</keyword>
<dbReference type="SUPFAM" id="SSF47413">
    <property type="entry name" value="lambda repressor-like DNA-binding domains"/>
    <property type="match status" value="2"/>
</dbReference>
<organism evidence="3 4">
    <name type="scientific">Rhodococcus olei</name>
    <dbReference type="NCBI Taxonomy" id="2161675"/>
    <lineage>
        <taxon>Bacteria</taxon>
        <taxon>Bacillati</taxon>
        <taxon>Actinomycetota</taxon>
        <taxon>Actinomycetes</taxon>
        <taxon>Mycobacteriales</taxon>
        <taxon>Nocardiaceae</taxon>
        <taxon>Rhodococcus</taxon>
    </lineage>
</organism>
<dbReference type="SMART" id="SM00530">
    <property type="entry name" value="HTH_XRE"/>
    <property type="match status" value="2"/>
</dbReference>
<evidence type="ECO:0000259" key="2">
    <source>
        <dbReference type="PROSITE" id="PS50943"/>
    </source>
</evidence>
<dbReference type="PANTHER" id="PTHR46558">
    <property type="entry name" value="TRACRIPTIONAL REGULATORY PROTEIN-RELATED-RELATED"/>
    <property type="match status" value="1"/>
</dbReference>
<dbReference type="PROSITE" id="PS50943">
    <property type="entry name" value="HTH_CROC1"/>
    <property type="match status" value="2"/>
</dbReference>
<sequence length="161" mass="17100">MSSDEDFSGRARSVSRRIMRGFSPDSLRAARRAAGISQVEAARVARVGADTIRRWEQGESSPQVDLLAKVTGALGVEIADVVHIPEGERYPGDWRVLLGLTQPQLGAKAGVATQIVSSVERGVISLSGNVAVKLAAALEIPESELRASYERARNRPAGAPA</sequence>
<proteinExistence type="predicted"/>
<dbReference type="PANTHER" id="PTHR46558:SF4">
    <property type="entry name" value="DNA-BIDING PHAGE PROTEIN"/>
    <property type="match status" value="1"/>
</dbReference>
<feature type="domain" description="HTH cro/C1-type" evidence="2">
    <location>
        <begin position="27"/>
        <end position="81"/>
    </location>
</feature>
<dbReference type="InterPro" id="IPR001387">
    <property type="entry name" value="Cro/C1-type_HTH"/>
</dbReference>